<dbReference type="Proteomes" id="UP001342314">
    <property type="component" value="Unassembled WGS sequence"/>
</dbReference>
<evidence type="ECO:0000256" key="2">
    <source>
        <dbReference type="ARBA" id="ARBA00023253"/>
    </source>
</evidence>
<dbReference type="GO" id="GO:0006004">
    <property type="term" value="P:fucose metabolic process"/>
    <property type="evidence" value="ECO:0007669"/>
    <property type="project" value="UniProtKB-KW"/>
</dbReference>
<organism evidence="5 6">
    <name type="scientific">Rhodotorula paludigena</name>
    <dbReference type="NCBI Taxonomy" id="86838"/>
    <lineage>
        <taxon>Eukaryota</taxon>
        <taxon>Fungi</taxon>
        <taxon>Dikarya</taxon>
        <taxon>Basidiomycota</taxon>
        <taxon>Pucciniomycotina</taxon>
        <taxon>Microbotryomycetes</taxon>
        <taxon>Sporidiobolales</taxon>
        <taxon>Sporidiobolaceae</taxon>
        <taxon>Rhodotorula</taxon>
    </lineage>
</organism>
<evidence type="ECO:0000313" key="6">
    <source>
        <dbReference type="Proteomes" id="UP001342314"/>
    </source>
</evidence>
<dbReference type="GO" id="GO:0016740">
    <property type="term" value="F:transferase activity"/>
    <property type="evidence" value="ECO:0007669"/>
    <property type="project" value="UniProtKB-KW"/>
</dbReference>
<dbReference type="AlphaFoldDB" id="A0AAV5GWS3"/>
<evidence type="ECO:0000313" key="5">
    <source>
        <dbReference type="EMBL" id="GJN93634.1"/>
    </source>
</evidence>
<dbReference type="CDD" id="cd11296">
    <property type="entry name" value="O-FucT_like"/>
    <property type="match status" value="1"/>
</dbReference>
<evidence type="ECO:0000256" key="3">
    <source>
        <dbReference type="ARBA" id="ARBA00023277"/>
    </source>
</evidence>
<keyword evidence="3" id="KW-0119">Carbohydrate metabolism</keyword>
<feature type="region of interest" description="Disordered" evidence="4">
    <location>
        <begin position="1"/>
        <end position="74"/>
    </location>
</feature>
<accession>A0AAV5GWS3</accession>
<dbReference type="InterPro" id="IPR019378">
    <property type="entry name" value="GDP-Fuc_O-FucTrfase"/>
</dbReference>
<evidence type="ECO:0000256" key="1">
    <source>
        <dbReference type="ARBA" id="ARBA00022679"/>
    </source>
</evidence>
<dbReference type="Gene3D" id="3.40.50.11350">
    <property type="match status" value="1"/>
</dbReference>
<keyword evidence="2" id="KW-0294">Fucose metabolism</keyword>
<feature type="compositionally biased region" description="Pro residues" evidence="4">
    <location>
        <begin position="1"/>
        <end position="12"/>
    </location>
</feature>
<proteinExistence type="predicted"/>
<evidence type="ECO:0000256" key="4">
    <source>
        <dbReference type="SAM" id="MobiDB-lite"/>
    </source>
</evidence>
<evidence type="ECO:0008006" key="7">
    <source>
        <dbReference type="Google" id="ProtNLM"/>
    </source>
</evidence>
<keyword evidence="6" id="KW-1185">Reference proteome</keyword>
<sequence>MPGLPPPSPSPANSPALDDPLLPAHLRSPYTPDLANAGRFPSRADHAAYDLSPDPNDYRTPSSPSSSSAGSDFDEKDEIARAVALLNGSASSSRSASSSAASAGWPTPSAGGASKAPLSAWLAGLARRVTRRTLLAALLAAVFLASIGSAVRSAQDAEGEAVLGGGWKGAVYTRWNALRYSRIAWEHEPVHKPLNLSKILNYDEPRATLREQLKPGLRYVTAMAYGGHANQLISIQKMLYFAKMTNRVGIIPSLIPVHIDGAPTDITDFYDLARFWTESHIPAVEMSRVKPIDLKSERPQNERLSCWSVQEATVGFANLEAWSFDLHDIWIDHWALPRSMARGIGGFDLAFDALRLFDFDVWGKIKWVEEIQRKSIPQQLLADGSKNKTAVPTDNLKRGFDPVNSAPPDDQIACFDNTLFLGPVMFEELPITDEALELPVPGEGLSWINAGQYLHFNDAVEQRADEYLMALFGVSRPSDVPPFITIHLRRGDFKEFTGFTALEKYVAALERVRERLQARLDDPHGWTGPGRAAFRKFGRLAAKDYAVVATTDERGDSEFVQEVRALGWKVLDHEAFETKDKLGGWWPTMLDGAILARGRAFVGTDRSTFSHLAGVRVKYWRGGLVETAI</sequence>
<reference evidence="5 6" key="1">
    <citation type="submission" date="2021-12" db="EMBL/GenBank/DDBJ databases">
        <title>High titer production of polyol ester of fatty acids by Rhodotorula paludigena BS15 towards product separation-free biomass refinery.</title>
        <authorList>
            <person name="Mano J."/>
            <person name="Ono H."/>
            <person name="Tanaka T."/>
            <person name="Naito K."/>
            <person name="Sushida H."/>
            <person name="Ike M."/>
            <person name="Tokuyasu K."/>
            <person name="Kitaoka M."/>
        </authorList>
    </citation>
    <scope>NUCLEOTIDE SEQUENCE [LARGE SCALE GENOMIC DNA]</scope>
    <source>
        <strain evidence="5 6">BS15</strain>
    </source>
</reference>
<feature type="compositionally biased region" description="Low complexity" evidence="4">
    <location>
        <begin position="13"/>
        <end position="24"/>
    </location>
</feature>
<comment type="caution">
    <text evidence="5">The sequence shown here is derived from an EMBL/GenBank/DDBJ whole genome shotgun (WGS) entry which is preliminary data.</text>
</comment>
<keyword evidence="1" id="KW-0808">Transferase</keyword>
<protein>
    <recommendedName>
        <fullName evidence="7">GDP-fucose protein O-fucosyltransferase</fullName>
    </recommendedName>
</protein>
<dbReference type="Pfam" id="PF10250">
    <property type="entry name" value="O-FucT"/>
    <property type="match status" value="1"/>
</dbReference>
<gene>
    <name evidence="5" type="ORF">Rhopal_006691-T1</name>
</gene>
<feature type="region of interest" description="Disordered" evidence="4">
    <location>
        <begin position="92"/>
        <end position="113"/>
    </location>
</feature>
<dbReference type="EMBL" id="BQKY01000014">
    <property type="protein sequence ID" value="GJN93634.1"/>
    <property type="molecule type" value="Genomic_DNA"/>
</dbReference>
<name>A0AAV5GWS3_9BASI</name>